<dbReference type="Proteomes" id="UP000282741">
    <property type="component" value="Chromosome"/>
</dbReference>
<dbReference type="EMBL" id="CP024172">
    <property type="protein sequence ID" value="AZW17627.1"/>
    <property type="molecule type" value="Genomic_DNA"/>
</dbReference>
<evidence type="ECO:0000256" key="1">
    <source>
        <dbReference type="SAM" id="MobiDB-lite"/>
    </source>
</evidence>
<feature type="compositionally biased region" description="Low complexity" evidence="1">
    <location>
        <begin position="205"/>
        <end position="215"/>
    </location>
</feature>
<protein>
    <submittedName>
        <fullName evidence="2">DUF2894 domain-containing protein</fullName>
    </submittedName>
</protein>
<feature type="region of interest" description="Disordered" evidence="1">
    <location>
        <begin position="1"/>
        <end position="26"/>
    </location>
</feature>
<gene>
    <name evidence="2" type="ORF">CS347_13050</name>
</gene>
<dbReference type="Pfam" id="PF11445">
    <property type="entry name" value="DUF2894"/>
    <property type="match status" value="1"/>
</dbReference>
<feature type="region of interest" description="Disordered" evidence="1">
    <location>
        <begin position="205"/>
        <end position="228"/>
    </location>
</feature>
<organism evidence="2 3">
    <name type="scientific">Bordetella hinzii</name>
    <dbReference type="NCBI Taxonomy" id="103855"/>
    <lineage>
        <taxon>Bacteria</taxon>
        <taxon>Pseudomonadati</taxon>
        <taxon>Pseudomonadota</taxon>
        <taxon>Betaproteobacteria</taxon>
        <taxon>Burkholderiales</taxon>
        <taxon>Alcaligenaceae</taxon>
        <taxon>Bordetella</taxon>
    </lineage>
</organism>
<reference evidence="3" key="1">
    <citation type="submission" date="2017-10" db="EMBL/GenBank/DDBJ databases">
        <title>Whole genome sequencing of various Bordetella species.</title>
        <authorList>
            <person name="Weigand M.R."/>
            <person name="Loparev V."/>
            <person name="Peng Y."/>
            <person name="Bowden K.E."/>
            <person name="Tondella M.L."/>
            <person name="Williams M.M."/>
        </authorList>
    </citation>
    <scope>NUCLEOTIDE SEQUENCE [LARGE SCALE GENOMIC DNA]</scope>
    <source>
        <strain evidence="3">H720</strain>
    </source>
</reference>
<evidence type="ECO:0000313" key="3">
    <source>
        <dbReference type="Proteomes" id="UP000282741"/>
    </source>
</evidence>
<sequence length="228" mass="24608">MPKAGPGTAAWKSRPCRARPAPASPGIARVDSAARLQAWREQGAHRADPVRFAVLEALARRAGQLQGGARRAVEDRLARLIEDYARLADAPAAAMPSAAQPAAAPLPDLLAHIAGRAAMPSGGLREHYPELPLLDDFRAIWTRLSADQQLRQSMEQLPENAGPLNSDHLVHRALSHMRALSPDYLHQFMAYVETLSWLERLNTAAAPAPKASAGKPAKRRPGRTSSTP</sequence>
<name>A0AAN1RX11_9BORD</name>
<proteinExistence type="predicted"/>
<evidence type="ECO:0000313" key="2">
    <source>
        <dbReference type="EMBL" id="AZW17627.1"/>
    </source>
</evidence>
<dbReference type="AlphaFoldDB" id="A0AAN1RX11"/>
<accession>A0AAN1RX11</accession>
<dbReference type="InterPro" id="IPR021549">
    <property type="entry name" value="DUF2894"/>
</dbReference>